<gene>
    <name evidence="1" type="ORF">RHRU231_670021</name>
</gene>
<reference evidence="1 2" key="1">
    <citation type="journal article" date="2014" name="Genome Announc.">
        <title>Draft Genome Sequence of Propane- and Butane-Oxidizing Actinobacterium Rhodococcus ruber IEGM 231.</title>
        <authorList>
            <person name="Ivshina I.B."/>
            <person name="Kuyukina M.S."/>
            <person name="Krivoruchko A.V."/>
            <person name="Barbe V."/>
            <person name="Fischer C."/>
        </authorList>
    </citation>
    <scope>NUCLEOTIDE SEQUENCE [LARGE SCALE GENOMIC DNA]</scope>
</reference>
<evidence type="ECO:0008006" key="3">
    <source>
        <dbReference type="Google" id="ProtNLM"/>
    </source>
</evidence>
<organism evidence="1 2">
    <name type="scientific">Rhodococcus ruber</name>
    <dbReference type="NCBI Taxonomy" id="1830"/>
    <lineage>
        <taxon>Bacteria</taxon>
        <taxon>Bacillati</taxon>
        <taxon>Actinomycetota</taxon>
        <taxon>Actinomycetes</taxon>
        <taxon>Mycobacteriales</taxon>
        <taxon>Nocardiaceae</taxon>
        <taxon>Rhodococcus</taxon>
    </lineage>
</organism>
<name>A0A098BPR5_9NOCA</name>
<accession>A0A098BPR5</accession>
<dbReference type="Proteomes" id="UP000042997">
    <property type="component" value="Unassembled WGS sequence"/>
</dbReference>
<proteinExistence type="predicted"/>
<evidence type="ECO:0000313" key="2">
    <source>
        <dbReference type="Proteomes" id="UP000042997"/>
    </source>
</evidence>
<sequence length="68" mass="7346">MPTPSKGPRKEVKTRVPEDVREVLEVMAASSGASSLSQYVADLLSSLAGRPDLVREIHQEVMPMPLSA</sequence>
<evidence type="ECO:0000313" key="1">
    <source>
        <dbReference type="EMBL" id="CDZ90212.1"/>
    </source>
</evidence>
<dbReference type="RefSeq" id="WP_124259439.1">
    <property type="nucleotide sequence ID" value="NZ_CP024892.1"/>
</dbReference>
<dbReference type="EMBL" id="CCSD01000080">
    <property type="protein sequence ID" value="CDZ90212.1"/>
    <property type="molecule type" value="Genomic_DNA"/>
</dbReference>
<dbReference type="AlphaFoldDB" id="A0A098BPR5"/>
<protein>
    <recommendedName>
        <fullName evidence="3">Toxin-antitoxin system</fullName>
    </recommendedName>
</protein>